<keyword evidence="4 6" id="KW-1133">Transmembrane helix</keyword>
<dbReference type="PATRIC" id="fig|1107881.3.peg.6831"/>
<dbReference type="GO" id="GO:0005886">
    <property type="term" value="C:plasma membrane"/>
    <property type="evidence" value="ECO:0007669"/>
    <property type="project" value="UniProtKB-SubCell"/>
</dbReference>
<evidence type="ECO:0000256" key="2">
    <source>
        <dbReference type="ARBA" id="ARBA00022475"/>
    </source>
</evidence>
<reference evidence="9 10" key="1">
    <citation type="journal article" date="2012" name="J. Bacteriol.">
        <title>Draft Genome Sequence of Sinorhizobium meliloti CCNWSX0020, a Nitrogen-Fixing Symbiont with Copper Tolerance Capability Isolated from Lead-Zinc Mine Tailings.</title>
        <authorList>
            <person name="Li Z."/>
            <person name="Ma Z."/>
            <person name="Hao X."/>
            <person name="Wei G."/>
        </authorList>
    </citation>
    <scope>NUCLEOTIDE SEQUENCE [LARGE SCALE GENOMIC DNA]</scope>
    <source>
        <strain evidence="9 10">CCNWSX0020</strain>
    </source>
</reference>
<feature type="transmembrane region" description="Helical" evidence="6">
    <location>
        <begin position="101"/>
        <end position="118"/>
    </location>
</feature>
<dbReference type="NCBIfam" id="TIGR00360">
    <property type="entry name" value="ComEC_N-term"/>
    <property type="match status" value="1"/>
</dbReference>
<dbReference type="PANTHER" id="PTHR30619">
    <property type="entry name" value="DNA INTERNALIZATION/COMPETENCE PROTEIN COMEC/REC2"/>
    <property type="match status" value="1"/>
</dbReference>
<evidence type="ECO:0000259" key="8">
    <source>
        <dbReference type="Pfam" id="PF13567"/>
    </source>
</evidence>
<feature type="transmembrane region" description="Helical" evidence="6">
    <location>
        <begin position="591"/>
        <end position="608"/>
    </location>
</feature>
<evidence type="ECO:0000256" key="4">
    <source>
        <dbReference type="ARBA" id="ARBA00022989"/>
    </source>
</evidence>
<dbReference type="Pfam" id="PF03772">
    <property type="entry name" value="Competence"/>
    <property type="match status" value="1"/>
</dbReference>
<feature type="transmembrane region" description="Helical" evidence="6">
    <location>
        <begin position="434"/>
        <end position="450"/>
    </location>
</feature>
<comment type="subcellular location">
    <subcellularLocation>
        <location evidence="1">Cell membrane</location>
        <topology evidence="1">Multi-pass membrane protein</topology>
    </subcellularLocation>
</comment>
<gene>
    <name evidence="9" type="ORF">SM0020_33903</name>
</gene>
<protein>
    <submittedName>
        <fullName evidence="9">ComEC/Rec2-like protein</fullName>
    </submittedName>
</protein>
<evidence type="ECO:0000313" key="10">
    <source>
        <dbReference type="Proteomes" id="UP000004038"/>
    </source>
</evidence>
<dbReference type="InterPro" id="IPR052159">
    <property type="entry name" value="Competence_DNA_uptake"/>
</dbReference>
<feature type="domain" description="DUF4131" evidence="8">
    <location>
        <begin position="105"/>
        <end position="253"/>
    </location>
</feature>
<evidence type="ECO:0000256" key="5">
    <source>
        <dbReference type="ARBA" id="ARBA00023136"/>
    </source>
</evidence>
<feature type="transmembrane region" description="Helical" evidence="6">
    <location>
        <begin position="77"/>
        <end position="95"/>
    </location>
</feature>
<feature type="transmembrane region" description="Helical" evidence="6">
    <location>
        <begin position="814"/>
        <end position="835"/>
    </location>
</feature>
<dbReference type="PANTHER" id="PTHR30619:SF1">
    <property type="entry name" value="RECOMBINATION PROTEIN 2"/>
    <property type="match status" value="1"/>
</dbReference>
<evidence type="ECO:0000259" key="7">
    <source>
        <dbReference type="Pfam" id="PF03772"/>
    </source>
</evidence>
<proteinExistence type="predicted"/>
<feature type="transmembrane region" description="Helical" evidence="6">
    <location>
        <begin position="364"/>
        <end position="382"/>
    </location>
</feature>
<feature type="transmembrane region" description="Helical" evidence="6">
    <location>
        <begin position="570"/>
        <end position="586"/>
    </location>
</feature>
<feature type="transmembrane region" description="Helical" evidence="6">
    <location>
        <begin position="412"/>
        <end position="428"/>
    </location>
</feature>
<sequence>MGESGAQAVVRDGERSAWPESEATQVLTGDLPVIGSGRRAPAGRHATHIRHRIRSAATAVSLRIGAAVAEEQEYGHGFVLIPVVLALGSLAWLALPETVGTAKLAALLCVFGISAVLCRGDLRNWRPLLIAPALFTAGMLLAAAETARRDTVILDTPVTTTVRGTVLSRDPDDRGRWRYLVRIQETSGPRLRRAPERATLLARSRHEAFPVGATIEGKARLSPPSGPALPGLNDFAFGAYFKGVGAVGYFYGAPRAPVDAGAVTDRSQASLPAKAAAYLALVREAIGNRIRTAIGGDTGAIAAALVTGEERAISREAVEMLRAAGLSHVLAISGLNMVLAAGTFLIGARTLLSFVPGLAERYSVKKIAAVGALLMVFFYILISGGAVSALRSWIMISIMLVALFFDRVSISLRNVALAALVILAWTPSAAAGPGFQMSFAATLALVAGYSRWRDHRRKDRETPRNRGGAGVVSGLAIGTVATSVIGGLATAVYAAAHFNRLPGYGLAANVLTTPLISVLIMPFALFAMLLMPFGLEYYPLVVMGQGLDWMLAVARYVASLDGEWTTGRMGDVQFFLIAFGGILLCVLRTRLALVGAGLIALGASAIVLEPRKERPSIAISEDAQLVGLVAADAIATNRSRPPEFIFSQWQRALAIAAHKAPVDLAAEPDTAAGTSAFLTSARAGVFACRKGTGCAGRSREGWTVAVIEKAESLSFLCGRVDLVVVASRRPSAGCPPGGSLVISTETLRRTGAVEIHAEQEQPGAAPRMRVVSSFTSTERPGSVIAATTGGRAVLCRKVHRPDRPRIPHRPICRIFLIIVLHNLVIPPLFVVKSVAKALHRQGRRKRLRFASRAHLVG</sequence>
<dbReference type="Proteomes" id="UP000004038">
    <property type="component" value="Unassembled WGS sequence"/>
</dbReference>
<evidence type="ECO:0000256" key="1">
    <source>
        <dbReference type="ARBA" id="ARBA00004651"/>
    </source>
</evidence>
<organism evidence="9 10">
    <name type="scientific">Sinorhizobium meliloti CCNWSX0020</name>
    <dbReference type="NCBI Taxonomy" id="1107881"/>
    <lineage>
        <taxon>Bacteria</taxon>
        <taxon>Pseudomonadati</taxon>
        <taxon>Pseudomonadota</taxon>
        <taxon>Alphaproteobacteria</taxon>
        <taxon>Hyphomicrobiales</taxon>
        <taxon>Rhizobiaceae</taxon>
        <taxon>Sinorhizobium/Ensifer group</taxon>
        <taxon>Sinorhizobium</taxon>
    </lineage>
</organism>
<feature type="transmembrane region" description="Helical" evidence="6">
    <location>
        <begin position="471"/>
        <end position="494"/>
    </location>
</feature>
<feature type="domain" description="ComEC/Rec2-related protein" evidence="7">
    <location>
        <begin position="305"/>
        <end position="589"/>
    </location>
</feature>
<feature type="transmembrane region" description="Helical" evidence="6">
    <location>
        <begin position="506"/>
        <end position="530"/>
    </location>
</feature>
<accession>H0GB68</accession>
<keyword evidence="3 6" id="KW-0812">Transmembrane</keyword>
<dbReference type="EMBL" id="AGVV01000143">
    <property type="protein sequence ID" value="EHK73454.1"/>
    <property type="molecule type" value="Genomic_DNA"/>
</dbReference>
<dbReference type="Pfam" id="PF13567">
    <property type="entry name" value="DUF4131"/>
    <property type="match status" value="1"/>
</dbReference>
<dbReference type="InterPro" id="IPR004477">
    <property type="entry name" value="ComEC_N"/>
</dbReference>
<keyword evidence="2" id="KW-1003">Cell membrane</keyword>
<feature type="transmembrane region" description="Helical" evidence="6">
    <location>
        <begin position="329"/>
        <end position="352"/>
    </location>
</feature>
<evidence type="ECO:0000313" key="9">
    <source>
        <dbReference type="EMBL" id="EHK73454.1"/>
    </source>
</evidence>
<evidence type="ECO:0000256" key="6">
    <source>
        <dbReference type="SAM" id="Phobius"/>
    </source>
</evidence>
<dbReference type="InterPro" id="IPR025405">
    <property type="entry name" value="DUF4131"/>
</dbReference>
<name>H0GB68_RHIML</name>
<evidence type="ECO:0000256" key="3">
    <source>
        <dbReference type="ARBA" id="ARBA00022692"/>
    </source>
</evidence>
<dbReference type="AlphaFoldDB" id="H0GB68"/>
<keyword evidence="5 6" id="KW-0472">Membrane</keyword>
<feature type="transmembrane region" description="Helical" evidence="6">
    <location>
        <begin position="537"/>
        <end position="558"/>
    </location>
</feature>